<gene>
    <name evidence="2" type="ORF">SAMN05216544_0596</name>
</gene>
<accession>A0A1G9U3A0</accession>
<sequence>MKRTYAIKIKSSKLLKTEEQIKEVEDRIKETASECKSVELSDEGKIATVEVEKIEDFVPALNAVVNVFRKIDDKSEVSYKFGLNNN</sequence>
<dbReference type="Proteomes" id="UP000187651">
    <property type="component" value="Unassembled WGS sequence"/>
</dbReference>
<protein>
    <submittedName>
        <fullName evidence="2">Uncharacterized protein</fullName>
    </submittedName>
</protein>
<evidence type="ECO:0000313" key="3">
    <source>
        <dbReference type="Proteomes" id="UP000187651"/>
    </source>
</evidence>
<name>A0A1G9U3A0_9FIRM</name>
<dbReference type="EMBL" id="FNHZ01000001">
    <property type="protein sequence ID" value="SDM54416.1"/>
    <property type="molecule type" value="Genomic_DNA"/>
</dbReference>
<keyword evidence="1" id="KW-0175">Coiled coil</keyword>
<organism evidence="2 3">
    <name type="scientific">Lachnospira pectinoschiza</name>
    <dbReference type="NCBI Taxonomy" id="28052"/>
    <lineage>
        <taxon>Bacteria</taxon>
        <taxon>Bacillati</taxon>
        <taxon>Bacillota</taxon>
        <taxon>Clostridia</taxon>
        <taxon>Lachnospirales</taxon>
        <taxon>Lachnospiraceae</taxon>
        <taxon>Lachnospira</taxon>
    </lineage>
</organism>
<reference evidence="3" key="1">
    <citation type="submission" date="2016-10" db="EMBL/GenBank/DDBJ databases">
        <authorList>
            <person name="Varghese N."/>
            <person name="Submissions S."/>
        </authorList>
    </citation>
    <scope>NUCLEOTIDE SEQUENCE [LARGE SCALE GENOMIC DNA]</scope>
    <source>
        <strain evidence="3">M83</strain>
    </source>
</reference>
<feature type="coiled-coil region" evidence="1">
    <location>
        <begin position="7"/>
        <end position="41"/>
    </location>
</feature>
<dbReference type="AlphaFoldDB" id="A0A1G9U3A0"/>
<dbReference type="RefSeq" id="WP_074520848.1">
    <property type="nucleotide sequence ID" value="NZ_FNHZ01000001.1"/>
</dbReference>
<evidence type="ECO:0000256" key="1">
    <source>
        <dbReference type="SAM" id="Coils"/>
    </source>
</evidence>
<dbReference type="OrthoDB" id="2062767at2"/>
<evidence type="ECO:0000313" key="2">
    <source>
        <dbReference type="EMBL" id="SDM54416.1"/>
    </source>
</evidence>
<proteinExistence type="predicted"/>
<keyword evidence="3" id="KW-1185">Reference proteome</keyword>